<sequence length="85" mass="9198">MVTGKDKQVFLPAYFSAVQIMGVLIFGIGAATLFSKIRPVILGAAPWLGMSWAAWSFFVLGILVVIANGARLIIYAQRIKQRAAS</sequence>
<gene>
    <name evidence="2" type="ORF">GCM10010981_30670</name>
</gene>
<organism evidence="2 3">
    <name type="scientific">Dyella nitratireducens</name>
    <dbReference type="NCBI Taxonomy" id="1849580"/>
    <lineage>
        <taxon>Bacteria</taxon>
        <taxon>Pseudomonadati</taxon>
        <taxon>Pseudomonadota</taxon>
        <taxon>Gammaproteobacteria</taxon>
        <taxon>Lysobacterales</taxon>
        <taxon>Rhodanobacteraceae</taxon>
        <taxon>Dyella</taxon>
    </lineage>
</organism>
<feature type="transmembrane region" description="Helical" evidence="1">
    <location>
        <begin position="12"/>
        <end position="34"/>
    </location>
</feature>
<keyword evidence="1" id="KW-1133">Transmembrane helix</keyword>
<accession>A0ABQ1G9B4</accession>
<feature type="transmembrane region" description="Helical" evidence="1">
    <location>
        <begin position="54"/>
        <end position="74"/>
    </location>
</feature>
<evidence type="ECO:0000313" key="2">
    <source>
        <dbReference type="EMBL" id="GGA39279.1"/>
    </source>
</evidence>
<keyword evidence="3" id="KW-1185">Reference proteome</keyword>
<evidence type="ECO:0000256" key="1">
    <source>
        <dbReference type="SAM" id="Phobius"/>
    </source>
</evidence>
<name>A0ABQ1G9B4_9GAMM</name>
<protein>
    <submittedName>
        <fullName evidence="2">Uncharacterized protein</fullName>
    </submittedName>
</protein>
<dbReference type="Proteomes" id="UP000620046">
    <property type="component" value="Unassembled WGS sequence"/>
</dbReference>
<keyword evidence="1" id="KW-0812">Transmembrane</keyword>
<proteinExistence type="predicted"/>
<keyword evidence="1" id="KW-0472">Membrane</keyword>
<reference evidence="3" key="1">
    <citation type="journal article" date="2019" name="Int. J. Syst. Evol. Microbiol.">
        <title>The Global Catalogue of Microorganisms (GCM) 10K type strain sequencing project: providing services to taxonomists for standard genome sequencing and annotation.</title>
        <authorList>
            <consortium name="The Broad Institute Genomics Platform"/>
            <consortium name="The Broad Institute Genome Sequencing Center for Infectious Disease"/>
            <person name="Wu L."/>
            <person name="Ma J."/>
        </authorList>
    </citation>
    <scope>NUCLEOTIDE SEQUENCE [LARGE SCALE GENOMIC DNA]</scope>
    <source>
        <strain evidence="3">CGMCC 1.15439</strain>
    </source>
</reference>
<evidence type="ECO:0000313" key="3">
    <source>
        <dbReference type="Proteomes" id="UP000620046"/>
    </source>
</evidence>
<dbReference type="RefSeq" id="WP_188795154.1">
    <property type="nucleotide sequence ID" value="NZ_BMJA01000002.1"/>
</dbReference>
<comment type="caution">
    <text evidence="2">The sequence shown here is derived from an EMBL/GenBank/DDBJ whole genome shotgun (WGS) entry which is preliminary data.</text>
</comment>
<dbReference type="EMBL" id="BMJA01000002">
    <property type="protein sequence ID" value="GGA39279.1"/>
    <property type="molecule type" value="Genomic_DNA"/>
</dbReference>